<keyword evidence="5" id="KW-0233">DNA recombination</keyword>
<evidence type="ECO:0000256" key="1">
    <source>
        <dbReference type="ARBA" id="ARBA00008761"/>
    </source>
</evidence>
<dbReference type="NCBIfam" id="NF040570">
    <property type="entry name" value="guided_TnpB"/>
    <property type="match status" value="1"/>
</dbReference>
<gene>
    <name evidence="9" type="ORF">MICAC_3570001</name>
</gene>
<dbReference type="Pfam" id="PF07282">
    <property type="entry name" value="Cas12f1-like_TNB"/>
    <property type="match status" value="1"/>
</dbReference>
<evidence type="ECO:0000256" key="2">
    <source>
        <dbReference type="ARBA" id="ARBA00011044"/>
    </source>
</evidence>
<dbReference type="InterPro" id="IPR001959">
    <property type="entry name" value="Transposase"/>
</dbReference>
<evidence type="ECO:0000256" key="5">
    <source>
        <dbReference type="ARBA" id="ARBA00023172"/>
    </source>
</evidence>
<sequence length="376" mass="42691">MRVVWNDTLAYCQELYRQGEKKPKYTELSKRLTQIKKTTEKVWLTEVSSIPLQQSLRDLETAYSNFFASCKGERKGRKVKPPKFKKRKSKQSARFTDNGFTVNQHHVTLAKIGDLKIVWSRPLPSKPSSVTVIKDATDRYFLSFVVEIQLLSETLPNNGESVGIDLGIATFATLSTGEKINAPKPLKKRLKRLKKAQRNFSRKQKGSNRREKARKRVAKIHAKIKDTRTDFLHKLSPRVVRENQTIILEDLNTSGMVKNRKLSRAISDLGWRSFRDLLSAKSDKYGRDFLIISRWEPTSQRCSSCGNIGGKKALNVREWECLFCGTFHDRDVNAAINIKVAGGQSETSKNGRVGQHKTSVKEAASCEALTPLTRPP</sequence>
<feature type="domain" description="Cas12f1-like TNB" evidence="8">
    <location>
        <begin position="271"/>
        <end position="338"/>
    </location>
</feature>
<dbReference type="InterPro" id="IPR010095">
    <property type="entry name" value="Cas12f1-like_TNB"/>
</dbReference>
<dbReference type="Pfam" id="PF01385">
    <property type="entry name" value="OrfB_IS605"/>
    <property type="match status" value="1"/>
</dbReference>
<evidence type="ECO:0000313" key="9">
    <source>
        <dbReference type="EMBL" id="CCI02618.1"/>
    </source>
</evidence>
<comment type="similarity">
    <text evidence="2">In the N-terminal section; belongs to the transposase 2 family.</text>
</comment>
<dbReference type="PANTHER" id="PTHR30405">
    <property type="entry name" value="TRANSPOSASE"/>
    <property type="match status" value="1"/>
</dbReference>
<accession>I4G3V7</accession>
<name>I4G3V7_MICAE</name>
<proteinExistence type="inferred from homology"/>
<evidence type="ECO:0000313" key="10">
    <source>
        <dbReference type="Proteomes" id="UP000003480"/>
    </source>
</evidence>
<keyword evidence="3" id="KW-0815">Transposition</keyword>
<dbReference type="GO" id="GO:0006310">
    <property type="term" value="P:DNA recombination"/>
    <property type="evidence" value="ECO:0007669"/>
    <property type="project" value="UniProtKB-KW"/>
</dbReference>
<evidence type="ECO:0000256" key="6">
    <source>
        <dbReference type="SAM" id="MobiDB-lite"/>
    </source>
</evidence>
<dbReference type="PANTHER" id="PTHR30405:SF25">
    <property type="entry name" value="RNA-GUIDED DNA ENDONUCLEASE INSQ-RELATED"/>
    <property type="match status" value="1"/>
</dbReference>
<dbReference type="HOGENOM" id="CLU_032903_0_0_3"/>
<feature type="domain" description="Probable transposase IS891/IS1136/IS1341" evidence="7">
    <location>
        <begin position="153"/>
        <end position="259"/>
    </location>
</feature>
<dbReference type="EMBL" id="CAIJ01000287">
    <property type="protein sequence ID" value="CCI02618.1"/>
    <property type="molecule type" value="Genomic_DNA"/>
</dbReference>
<evidence type="ECO:0000259" key="8">
    <source>
        <dbReference type="Pfam" id="PF07282"/>
    </source>
</evidence>
<evidence type="ECO:0000256" key="4">
    <source>
        <dbReference type="ARBA" id="ARBA00023125"/>
    </source>
</evidence>
<protein>
    <submittedName>
        <fullName evidence="9">Transposase</fullName>
    </submittedName>
</protein>
<evidence type="ECO:0000259" key="7">
    <source>
        <dbReference type="Pfam" id="PF01385"/>
    </source>
</evidence>
<dbReference type="InterPro" id="IPR051399">
    <property type="entry name" value="RNA-guided_DNA_endo/Transpos"/>
</dbReference>
<feature type="region of interest" description="Disordered" evidence="6">
    <location>
        <begin position="195"/>
        <end position="214"/>
    </location>
</feature>
<dbReference type="AlphaFoldDB" id="I4G3V7"/>
<dbReference type="Proteomes" id="UP000003480">
    <property type="component" value="Unassembled WGS sequence"/>
</dbReference>
<keyword evidence="4" id="KW-0238">DNA-binding</keyword>
<comment type="similarity">
    <text evidence="1">In the C-terminal section; belongs to the transposase 35 family.</text>
</comment>
<dbReference type="NCBIfam" id="TIGR01766">
    <property type="entry name" value="IS200/IS605 family accessory protein TnpB-like domain"/>
    <property type="match status" value="1"/>
</dbReference>
<evidence type="ECO:0000256" key="3">
    <source>
        <dbReference type="ARBA" id="ARBA00022578"/>
    </source>
</evidence>
<dbReference type="GO" id="GO:0003677">
    <property type="term" value="F:DNA binding"/>
    <property type="evidence" value="ECO:0007669"/>
    <property type="project" value="UniProtKB-KW"/>
</dbReference>
<comment type="caution">
    <text evidence="9">The sequence shown here is derived from an EMBL/GenBank/DDBJ whole genome shotgun (WGS) entry which is preliminary data.</text>
</comment>
<organism evidence="9 10">
    <name type="scientific">Microcystis aeruginosa PCC 9443</name>
    <dbReference type="NCBI Taxonomy" id="1160281"/>
    <lineage>
        <taxon>Bacteria</taxon>
        <taxon>Bacillati</taxon>
        <taxon>Cyanobacteriota</taxon>
        <taxon>Cyanophyceae</taxon>
        <taxon>Oscillatoriophycideae</taxon>
        <taxon>Chroococcales</taxon>
        <taxon>Microcystaceae</taxon>
        <taxon>Microcystis</taxon>
    </lineage>
</organism>
<dbReference type="GO" id="GO:0032196">
    <property type="term" value="P:transposition"/>
    <property type="evidence" value="ECO:0007669"/>
    <property type="project" value="UniProtKB-KW"/>
</dbReference>
<reference evidence="9 10" key="1">
    <citation type="submission" date="2012-04" db="EMBL/GenBank/DDBJ databases">
        <authorList>
            <person name="Genoscope - CEA"/>
        </authorList>
    </citation>
    <scope>NUCLEOTIDE SEQUENCE [LARGE SCALE GENOMIC DNA]</scope>
    <source>
        <strain evidence="9 10">9443</strain>
    </source>
</reference>